<dbReference type="Proteomes" id="UP000886047">
    <property type="component" value="Unassembled WGS sequence"/>
</dbReference>
<evidence type="ECO:0000256" key="7">
    <source>
        <dbReference type="ARBA" id="ARBA00022691"/>
    </source>
</evidence>
<dbReference type="AlphaFoldDB" id="A0A831LN18"/>
<evidence type="ECO:0000256" key="1">
    <source>
        <dbReference type="ARBA" id="ARBA00004496"/>
    </source>
</evidence>
<keyword evidence="4 10" id="KW-0698">rRNA processing</keyword>
<dbReference type="Gene3D" id="3.40.1280.10">
    <property type="match status" value="1"/>
</dbReference>
<dbReference type="InterPro" id="IPR046886">
    <property type="entry name" value="RsmE_MTase_dom"/>
</dbReference>
<protein>
    <recommendedName>
        <fullName evidence="10">Ribosomal RNA small subunit methyltransferase E</fullName>
        <ecNumber evidence="10">2.1.1.193</ecNumber>
    </recommendedName>
</protein>
<proteinExistence type="inferred from homology"/>
<dbReference type="InterPro" id="IPR046887">
    <property type="entry name" value="RsmE_PUA-like"/>
</dbReference>
<evidence type="ECO:0000256" key="9">
    <source>
        <dbReference type="ARBA" id="ARBA00047944"/>
    </source>
</evidence>
<dbReference type="PANTHER" id="PTHR30027">
    <property type="entry name" value="RIBOSOMAL RNA SMALL SUBUNIT METHYLTRANSFERASE E"/>
    <property type="match status" value="1"/>
</dbReference>
<comment type="caution">
    <text evidence="13">The sequence shown here is derived from an EMBL/GenBank/DDBJ whole genome shotgun (WGS) entry which is preliminary data.</text>
</comment>
<keyword evidence="3 10" id="KW-0963">Cytoplasm</keyword>
<dbReference type="EC" id="2.1.1.193" evidence="10"/>
<dbReference type="InterPro" id="IPR029026">
    <property type="entry name" value="tRNA_m1G_MTases_N"/>
</dbReference>
<keyword evidence="7 10" id="KW-0949">S-adenosyl-L-methionine</keyword>
<accession>A0A831LN18</accession>
<dbReference type="InterPro" id="IPR006700">
    <property type="entry name" value="RsmE"/>
</dbReference>
<dbReference type="Pfam" id="PF20260">
    <property type="entry name" value="PUA_4"/>
    <property type="match status" value="1"/>
</dbReference>
<evidence type="ECO:0000259" key="12">
    <source>
        <dbReference type="Pfam" id="PF20260"/>
    </source>
</evidence>
<reference evidence="13" key="1">
    <citation type="journal article" date="2020" name="mSystems">
        <title>Genome- and Community-Level Interaction Insights into Carbon Utilization and Element Cycling Functions of Hydrothermarchaeota in Hydrothermal Sediment.</title>
        <authorList>
            <person name="Zhou Z."/>
            <person name="Liu Y."/>
            <person name="Xu W."/>
            <person name="Pan J."/>
            <person name="Luo Z.H."/>
            <person name="Li M."/>
        </authorList>
    </citation>
    <scope>NUCLEOTIDE SEQUENCE [LARGE SCALE GENOMIC DNA]</scope>
    <source>
        <strain evidence="13">SpSt-1217</strain>
    </source>
</reference>
<dbReference type="CDD" id="cd18084">
    <property type="entry name" value="RsmE-like"/>
    <property type="match status" value="1"/>
</dbReference>
<feature type="domain" description="Ribosomal RNA small subunit methyltransferase E PUA-like" evidence="12">
    <location>
        <begin position="16"/>
        <end position="62"/>
    </location>
</feature>
<dbReference type="InterPro" id="IPR029028">
    <property type="entry name" value="Alpha/beta_knot_MTases"/>
</dbReference>
<evidence type="ECO:0000256" key="6">
    <source>
        <dbReference type="ARBA" id="ARBA00022679"/>
    </source>
</evidence>
<dbReference type="EMBL" id="DSDK01000492">
    <property type="protein sequence ID" value="HDR51764.1"/>
    <property type="molecule type" value="Genomic_DNA"/>
</dbReference>
<dbReference type="Gene3D" id="2.40.240.20">
    <property type="entry name" value="Hypothetical PUA domain-like, domain 1"/>
    <property type="match status" value="1"/>
</dbReference>
<sequence>MQLFYVPQITKNEIVLDETESKHAIRVLRLNAGDKIQIVDGKGGFYTAEITEPHPKKCKLSVTESFREYGKRNFSLHIAIAPTKNIDRIEWFLEKATEIGIDEITPLLCERSERKSVKPERLEKVLISAMKQSVKAYLPKLNPLISFKEFICKDELGDRYIAHCNQTGLPHLKNEIKIGTSIVVLIGPEGDFSPEEVEIAREQGFCEISLGNSRLRTETAGVVACHIVNLAND</sequence>
<comment type="catalytic activity">
    <reaction evidence="9 10">
        <text>uridine(1498) in 16S rRNA + S-adenosyl-L-methionine = N(3)-methyluridine(1498) in 16S rRNA + S-adenosyl-L-homocysteine + H(+)</text>
        <dbReference type="Rhea" id="RHEA:42920"/>
        <dbReference type="Rhea" id="RHEA-COMP:10283"/>
        <dbReference type="Rhea" id="RHEA-COMP:10284"/>
        <dbReference type="ChEBI" id="CHEBI:15378"/>
        <dbReference type="ChEBI" id="CHEBI:57856"/>
        <dbReference type="ChEBI" id="CHEBI:59789"/>
        <dbReference type="ChEBI" id="CHEBI:65315"/>
        <dbReference type="ChEBI" id="CHEBI:74502"/>
        <dbReference type="EC" id="2.1.1.193"/>
    </reaction>
</comment>
<evidence type="ECO:0000313" key="13">
    <source>
        <dbReference type="EMBL" id="HDR51764.1"/>
    </source>
</evidence>
<name>A0A831LN18_9BACT</name>
<dbReference type="SUPFAM" id="SSF75217">
    <property type="entry name" value="alpha/beta knot"/>
    <property type="match status" value="1"/>
</dbReference>
<keyword evidence="6 10" id="KW-0808">Transferase</keyword>
<dbReference type="GO" id="GO:0070042">
    <property type="term" value="F:rRNA (uridine-N3-)-methyltransferase activity"/>
    <property type="evidence" value="ECO:0007669"/>
    <property type="project" value="TreeGrafter"/>
</dbReference>
<dbReference type="NCBIfam" id="NF008702">
    <property type="entry name" value="PRK11713.6-1"/>
    <property type="match status" value="1"/>
</dbReference>
<feature type="domain" description="Ribosomal RNA small subunit methyltransferase E methyltransferase" evidence="11">
    <location>
        <begin position="73"/>
        <end position="228"/>
    </location>
</feature>
<dbReference type="PIRSF" id="PIRSF015601">
    <property type="entry name" value="MTase_slr0722"/>
    <property type="match status" value="1"/>
</dbReference>
<dbReference type="GO" id="GO:0070475">
    <property type="term" value="P:rRNA base methylation"/>
    <property type="evidence" value="ECO:0007669"/>
    <property type="project" value="TreeGrafter"/>
</dbReference>
<organism evidence="13">
    <name type="scientific">Mariniphaga anaerophila</name>
    <dbReference type="NCBI Taxonomy" id="1484053"/>
    <lineage>
        <taxon>Bacteria</taxon>
        <taxon>Pseudomonadati</taxon>
        <taxon>Bacteroidota</taxon>
        <taxon>Bacteroidia</taxon>
        <taxon>Marinilabiliales</taxon>
        <taxon>Prolixibacteraceae</taxon>
        <taxon>Mariniphaga</taxon>
    </lineage>
</organism>
<dbReference type="PANTHER" id="PTHR30027:SF3">
    <property type="entry name" value="16S RRNA (URACIL(1498)-N(3))-METHYLTRANSFERASE"/>
    <property type="match status" value="1"/>
</dbReference>
<gene>
    <name evidence="13" type="ORF">ENN90_09145</name>
</gene>
<evidence type="ECO:0000256" key="4">
    <source>
        <dbReference type="ARBA" id="ARBA00022552"/>
    </source>
</evidence>
<comment type="similarity">
    <text evidence="2 10">Belongs to the RNA methyltransferase RsmE family.</text>
</comment>
<evidence type="ECO:0000256" key="2">
    <source>
        <dbReference type="ARBA" id="ARBA00005528"/>
    </source>
</evidence>
<evidence type="ECO:0000256" key="10">
    <source>
        <dbReference type="PIRNR" id="PIRNR015601"/>
    </source>
</evidence>
<evidence type="ECO:0000256" key="8">
    <source>
        <dbReference type="ARBA" id="ARBA00025699"/>
    </source>
</evidence>
<evidence type="ECO:0000256" key="3">
    <source>
        <dbReference type="ARBA" id="ARBA00022490"/>
    </source>
</evidence>
<keyword evidence="5 10" id="KW-0489">Methyltransferase</keyword>
<dbReference type="SUPFAM" id="SSF88697">
    <property type="entry name" value="PUA domain-like"/>
    <property type="match status" value="1"/>
</dbReference>
<evidence type="ECO:0000256" key="5">
    <source>
        <dbReference type="ARBA" id="ARBA00022603"/>
    </source>
</evidence>
<comment type="subcellular location">
    <subcellularLocation>
        <location evidence="1 10">Cytoplasm</location>
    </subcellularLocation>
</comment>
<dbReference type="NCBIfam" id="TIGR00046">
    <property type="entry name" value="RsmE family RNA methyltransferase"/>
    <property type="match status" value="1"/>
</dbReference>
<dbReference type="InterPro" id="IPR015947">
    <property type="entry name" value="PUA-like_sf"/>
</dbReference>
<dbReference type="Pfam" id="PF04452">
    <property type="entry name" value="Methyltrans_RNA"/>
    <property type="match status" value="1"/>
</dbReference>
<comment type="function">
    <text evidence="8 10">Specifically methylates the N3 position of the uracil ring of uridine 1498 (m3U1498) in 16S rRNA. Acts on the fully assembled 30S ribosomal subunit.</text>
</comment>
<evidence type="ECO:0000259" key="11">
    <source>
        <dbReference type="Pfam" id="PF04452"/>
    </source>
</evidence>
<dbReference type="GO" id="GO:0005737">
    <property type="term" value="C:cytoplasm"/>
    <property type="evidence" value="ECO:0007669"/>
    <property type="project" value="UniProtKB-SubCell"/>
</dbReference>